<name>S4M6P9_9ACTN</name>
<dbReference type="HOGENOM" id="CLU_1712184_0_0_11"/>
<gene>
    <name evidence="1" type="ORF">STAFG_8073</name>
</gene>
<evidence type="ECO:0000313" key="1">
    <source>
        <dbReference type="EMBL" id="EPJ34883.1"/>
    </source>
</evidence>
<keyword evidence="2" id="KW-1185">Reference proteome</keyword>
<evidence type="ECO:0000313" key="2">
    <source>
        <dbReference type="Proteomes" id="UP000015001"/>
    </source>
</evidence>
<protein>
    <submittedName>
        <fullName evidence="1">Uncharacterized protein</fullName>
    </submittedName>
</protein>
<organism evidence="1 2">
    <name type="scientific">Streptomyces afghaniensis 772</name>
    <dbReference type="NCBI Taxonomy" id="1283301"/>
    <lineage>
        <taxon>Bacteria</taxon>
        <taxon>Bacillati</taxon>
        <taxon>Actinomycetota</taxon>
        <taxon>Actinomycetes</taxon>
        <taxon>Kitasatosporales</taxon>
        <taxon>Streptomycetaceae</taxon>
        <taxon>Streptomyces</taxon>
    </lineage>
</organism>
<dbReference type="EMBL" id="AOPY01001675">
    <property type="protein sequence ID" value="EPJ34883.1"/>
    <property type="molecule type" value="Genomic_DNA"/>
</dbReference>
<dbReference type="AlphaFoldDB" id="S4M6P9"/>
<reference evidence="1 2" key="1">
    <citation type="submission" date="2013-02" db="EMBL/GenBank/DDBJ databases">
        <title>Draft Genome Sequence of Streptomyces afghaniensis, Which Produces Compounds of the Julimycin B-Complex.</title>
        <authorList>
            <person name="Gruening B.A."/>
            <person name="Praeg A."/>
            <person name="Erxleben A."/>
            <person name="Guenther S."/>
            <person name="Fiedler H.-P."/>
            <person name="Goodfellow M."/>
            <person name="Mueller M."/>
        </authorList>
    </citation>
    <scope>NUCLEOTIDE SEQUENCE [LARGE SCALE GENOMIC DNA]</scope>
    <source>
        <strain evidence="1 2">772</strain>
    </source>
</reference>
<proteinExistence type="predicted"/>
<dbReference type="Proteomes" id="UP000015001">
    <property type="component" value="Unassembled WGS sequence"/>
</dbReference>
<accession>S4M6P9</accession>
<dbReference type="PATRIC" id="fig|1283301.3.peg.8012"/>
<comment type="caution">
    <text evidence="1">The sequence shown here is derived from an EMBL/GenBank/DDBJ whole genome shotgun (WGS) entry which is preliminary data.</text>
</comment>
<sequence>MPRHTGYVGSGAFVKYLGKVAGEMGWRSAVEYPACAPHEVLINAAFVGRAVTILYPCDEVRLAPEVIADAKVTHPTVSSGDGRESVSDAYGWQAVVDRYNQALAPGPDAAAFSYGGEAAEQGQLVCEVRDADRLIDPLAGRRPPEHGRLGDGA</sequence>